<feature type="chain" id="PRO_5038437204" evidence="1">
    <location>
        <begin position="27"/>
        <end position="524"/>
    </location>
</feature>
<evidence type="ECO:0000259" key="2">
    <source>
        <dbReference type="Pfam" id="PF07833"/>
    </source>
</evidence>
<dbReference type="OrthoDB" id="2657432at2"/>
<reference evidence="4" key="1">
    <citation type="submission" date="2018-11" db="EMBL/GenBank/DDBJ databases">
        <title>Complete genome sequence of Paenibacillus sp. ML311-T8.</title>
        <authorList>
            <person name="Nam Y.-D."/>
            <person name="Kang J."/>
            <person name="Chung W.-H."/>
            <person name="Park Y.S."/>
        </authorList>
    </citation>
    <scope>NUCLEOTIDE SEQUENCE [LARGE SCALE GENOMIC DNA]</scope>
    <source>
        <strain evidence="4">ML311-T8</strain>
    </source>
</reference>
<dbReference type="EMBL" id="CP034235">
    <property type="protein sequence ID" value="QGQ95349.1"/>
    <property type="molecule type" value="Genomic_DNA"/>
</dbReference>
<sequence>MKRSSSFMKKLIIGVMCIALILPALAASAATSPTATPAANLRAALSSLLSEHAVLAMVAMQKGYDGAADFGDAAGALGKNTDDLTAAITSVFGADAGKAFNGLWTAHIGFFVDYVTATAKKDEAGRKTALDKLANYKNDFAKFLSGATKIPEGDLASGLQMHVNQLVSAFDSYVAKDYKTTYASFREAYMHMSMTGTLLAGAIAKNMPDKFTGDPNSDAANLRITLNSQLSEHAFLAAYAMQKGVMGAADFGDVAGALGKNTDDLTASITSVFGADAGKAFNGLWTAHIGFFVDYVKATAGKNEEGRKAALDKLSNYKMDFAKFLAGATKLPEGDLASGLQMHVNQLVSAFDSYVAKDYPTTYTSLREAYSHMGMTGDLLASAIVDLGNPDTGNGGSNMMTTVTLKIGSKDLWINDTKTMLDVAPMLSEGNTYISLRALAEAVGADVEWDAAARMVTVTVGKDVAKFWIGKSTMELNGMSKPIGAKVFITQDRTQAPLRFIAELLGWDVKWNDDSTITLTKMMM</sequence>
<dbReference type="SUPFAM" id="SSF55383">
    <property type="entry name" value="Copper amine oxidase, domain N"/>
    <property type="match status" value="1"/>
</dbReference>
<proteinExistence type="predicted"/>
<dbReference type="RefSeq" id="WP_155700366.1">
    <property type="nucleotide sequence ID" value="NZ_CP034235.1"/>
</dbReference>
<protein>
    <submittedName>
        <fullName evidence="3">Copper amine oxidase N-terminal domain-containing protein</fullName>
    </submittedName>
</protein>
<dbReference type="KEGG" id="ppsc:EHS13_10865"/>
<dbReference type="AlphaFoldDB" id="A0A6B8RGX2"/>
<gene>
    <name evidence="3" type="ORF">EHS13_10865</name>
</gene>
<keyword evidence="4" id="KW-1185">Reference proteome</keyword>
<evidence type="ECO:0000313" key="4">
    <source>
        <dbReference type="Proteomes" id="UP000426246"/>
    </source>
</evidence>
<evidence type="ECO:0000313" key="3">
    <source>
        <dbReference type="EMBL" id="QGQ95349.1"/>
    </source>
</evidence>
<keyword evidence="1" id="KW-0732">Signal</keyword>
<organism evidence="3 4">
    <name type="scientific">Paenibacillus psychroresistens</name>
    <dbReference type="NCBI Taxonomy" id="1778678"/>
    <lineage>
        <taxon>Bacteria</taxon>
        <taxon>Bacillati</taxon>
        <taxon>Bacillota</taxon>
        <taxon>Bacilli</taxon>
        <taxon>Bacillales</taxon>
        <taxon>Paenibacillaceae</taxon>
        <taxon>Paenibacillus</taxon>
    </lineage>
</organism>
<name>A0A6B8RGX2_9BACL</name>
<dbReference type="InterPro" id="IPR036582">
    <property type="entry name" value="Mao_N_sf"/>
</dbReference>
<accession>A0A6B8RGX2</accession>
<dbReference type="Gene3D" id="3.30.457.10">
    <property type="entry name" value="Copper amine oxidase-like, N-terminal domain"/>
    <property type="match status" value="1"/>
</dbReference>
<feature type="domain" description="Copper amine oxidase-like N-terminal" evidence="2">
    <location>
        <begin position="414"/>
        <end position="515"/>
    </location>
</feature>
<dbReference type="Proteomes" id="UP000426246">
    <property type="component" value="Chromosome"/>
</dbReference>
<evidence type="ECO:0000256" key="1">
    <source>
        <dbReference type="SAM" id="SignalP"/>
    </source>
</evidence>
<dbReference type="Pfam" id="PF07833">
    <property type="entry name" value="Cu_amine_oxidN1"/>
    <property type="match status" value="1"/>
</dbReference>
<feature type="signal peptide" evidence="1">
    <location>
        <begin position="1"/>
        <end position="26"/>
    </location>
</feature>
<dbReference type="InterPro" id="IPR012854">
    <property type="entry name" value="Cu_amine_oxidase-like_N"/>
</dbReference>